<dbReference type="PANTHER" id="PTHR13633:SF3">
    <property type="entry name" value="MITOCHONDRIAL TRANSCRIPTION RESCUE FACTOR 1"/>
    <property type="match status" value="1"/>
</dbReference>
<dbReference type="OrthoDB" id="4150at2759"/>
<dbReference type="InterPro" id="IPR036986">
    <property type="entry name" value="S4_RNA-bd_sf"/>
</dbReference>
<sequence>MYGQTKDTAKECNMAVAMSIFHRRSSDLFKALVIRFPKQYFCSIAGGNVDEGKERSSDRLGSDSHGKELDLVLACLRVDRVAASGFGIGRNKIKNLIASKDVFVNKLNTSQSDLVNEGDEIDLTRSKEKDKVVMSRFKVLTIYKDLTKKAKRRLVGVRYGSMIISREEFDKDYAHPSK</sequence>
<dbReference type="Proteomes" id="UP000275408">
    <property type="component" value="Unassembled WGS sequence"/>
</dbReference>
<evidence type="ECO:0000313" key="3">
    <source>
        <dbReference type="Proteomes" id="UP000275408"/>
    </source>
</evidence>
<gene>
    <name evidence="2" type="ORF">pdam_00008070</name>
</gene>
<keyword evidence="3" id="KW-1185">Reference proteome</keyword>
<evidence type="ECO:0000313" key="2">
    <source>
        <dbReference type="EMBL" id="RMX39674.1"/>
    </source>
</evidence>
<dbReference type="SUPFAM" id="SSF55174">
    <property type="entry name" value="Alpha-L RNA-binding motif"/>
    <property type="match status" value="1"/>
</dbReference>
<dbReference type="PROSITE" id="PS50889">
    <property type="entry name" value="S4"/>
    <property type="match status" value="1"/>
</dbReference>
<dbReference type="AlphaFoldDB" id="A0A3M6TEN9"/>
<accession>A0A3M6TEN9</accession>
<proteinExistence type="predicted"/>
<name>A0A3M6TEN9_POCDA</name>
<dbReference type="PANTHER" id="PTHR13633">
    <property type="entry name" value="MITOCHONDRIAL TRANSCRIPTION RESCUE FACTOR 1"/>
    <property type="match status" value="1"/>
</dbReference>
<protein>
    <submittedName>
        <fullName evidence="2">Uncharacterized protein</fullName>
    </submittedName>
</protein>
<keyword evidence="1" id="KW-0694">RNA-binding</keyword>
<evidence type="ECO:0000256" key="1">
    <source>
        <dbReference type="PROSITE-ProRule" id="PRU00182"/>
    </source>
</evidence>
<organism evidence="2 3">
    <name type="scientific">Pocillopora damicornis</name>
    <name type="common">Cauliflower coral</name>
    <name type="synonym">Millepora damicornis</name>
    <dbReference type="NCBI Taxonomy" id="46731"/>
    <lineage>
        <taxon>Eukaryota</taxon>
        <taxon>Metazoa</taxon>
        <taxon>Cnidaria</taxon>
        <taxon>Anthozoa</taxon>
        <taxon>Hexacorallia</taxon>
        <taxon>Scleractinia</taxon>
        <taxon>Astrocoeniina</taxon>
        <taxon>Pocilloporidae</taxon>
        <taxon>Pocillopora</taxon>
    </lineage>
</organism>
<dbReference type="EMBL" id="RCHS01003789">
    <property type="protein sequence ID" value="RMX39674.1"/>
    <property type="molecule type" value="Genomic_DNA"/>
</dbReference>
<dbReference type="GO" id="GO:0003723">
    <property type="term" value="F:RNA binding"/>
    <property type="evidence" value="ECO:0007669"/>
    <property type="project" value="UniProtKB-KW"/>
</dbReference>
<reference evidence="2 3" key="1">
    <citation type="journal article" date="2018" name="Sci. Rep.">
        <title>Comparative analysis of the Pocillopora damicornis genome highlights role of immune system in coral evolution.</title>
        <authorList>
            <person name="Cunning R."/>
            <person name="Bay R.A."/>
            <person name="Gillette P."/>
            <person name="Baker A.C."/>
            <person name="Traylor-Knowles N."/>
        </authorList>
    </citation>
    <scope>NUCLEOTIDE SEQUENCE [LARGE SCALE GENOMIC DNA]</scope>
    <source>
        <strain evidence="2">RSMAS</strain>
        <tissue evidence="2">Whole animal</tissue>
    </source>
</reference>
<comment type="caution">
    <text evidence="2">The sequence shown here is derived from an EMBL/GenBank/DDBJ whole genome shotgun (WGS) entry which is preliminary data.</text>
</comment>
<dbReference type="Gene3D" id="3.10.290.10">
    <property type="entry name" value="RNA-binding S4 domain"/>
    <property type="match status" value="1"/>
</dbReference>